<reference evidence="1 2" key="1">
    <citation type="journal article" date="2019" name="Commun. Biol.">
        <title>The bagworm genome reveals a unique fibroin gene that provides high tensile strength.</title>
        <authorList>
            <person name="Kono N."/>
            <person name="Nakamura H."/>
            <person name="Ohtoshi R."/>
            <person name="Tomita M."/>
            <person name="Numata K."/>
            <person name="Arakawa K."/>
        </authorList>
    </citation>
    <scope>NUCLEOTIDE SEQUENCE [LARGE SCALE GENOMIC DNA]</scope>
</reference>
<keyword evidence="2" id="KW-1185">Reference proteome</keyword>
<comment type="caution">
    <text evidence="1">The sequence shown here is derived from an EMBL/GenBank/DDBJ whole genome shotgun (WGS) entry which is preliminary data.</text>
</comment>
<gene>
    <name evidence="1" type="ORF">EVAR_61546_1</name>
</gene>
<organism evidence="1 2">
    <name type="scientific">Eumeta variegata</name>
    <name type="common">Bagworm moth</name>
    <name type="synonym">Eumeta japonica</name>
    <dbReference type="NCBI Taxonomy" id="151549"/>
    <lineage>
        <taxon>Eukaryota</taxon>
        <taxon>Metazoa</taxon>
        <taxon>Ecdysozoa</taxon>
        <taxon>Arthropoda</taxon>
        <taxon>Hexapoda</taxon>
        <taxon>Insecta</taxon>
        <taxon>Pterygota</taxon>
        <taxon>Neoptera</taxon>
        <taxon>Endopterygota</taxon>
        <taxon>Lepidoptera</taxon>
        <taxon>Glossata</taxon>
        <taxon>Ditrysia</taxon>
        <taxon>Tineoidea</taxon>
        <taxon>Psychidae</taxon>
        <taxon>Oiketicinae</taxon>
        <taxon>Eumeta</taxon>
    </lineage>
</organism>
<sequence>MYSRELASARQVEPVNQALGTVIFSECTTRSLPATLQGEKINQALNTLSTAALAHMNISVELIPSSLISIDHDPDAGLALDSDLNSAFSSRLDLNSDFYQTISEKRGIHYLREAILAVLHHLPSPLGTTANPVVLKLLSLYNGCLEEWTVFVLYSWEQHERKKKETTTQRKRRLEKAKLKRQDKIANEIDVHKRQRLEK</sequence>
<name>A0A4C1ZBL4_EUMVA</name>
<dbReference type="EMBL" id="BGZK01001672">
    <property type="protein sequence ID" value="GBP84329.1"/>
    <property type="molecule type" value="Genomic_DNA"/>
</dbReference>
<protein>
    <submittedName>
        <fullName evidence="1">Uncharacterized protein</fullName>
    </submittedName>
</protein>
<accession>A0A4C1ZBL4</accession>
<evidence type="ECO:0000313" key="2">
    <source>
        <dbReference type="Proteomes" id="UP000299102"/>
    </source>
</evidence>
<proteinExistence type="predicted"/>
<dbReference type="Proteomes" id="UP000299102">
    <property type="component" value="Unassembled WGS sequence"/>
</dbReference>
<evidence type="ECO:0000313" key="1">
    <source>
        <dbReference type="EMBL" id="GBP84329.1"/>
    </source>
</evidence>
<dbReference type="AlphaFoldDB" id="A0A4C1ZBL4"/>